<name>A0A512DVB7_9PROT</name>
<protein>
    <submittedName>
        <fullName evidence="1">Uncharacterized protein</fullName>
    </submittedName>
</protein>
<comment type="caution">
    <text evidence="1">The sequence shown here is derived from an EMBL/GenBank/DDBJ whole genome shotgun (WGS) entry which is preliminary data.</text>
</comment>
<organism evidence="1 2">
    <name type="scientific">Skermanella aerolata</name>
    <dbReference type="NCBI Taxonomy" id="393310"/>
    <lineage>
        <taxon>Bacteria</taxon>
        <taxon>Pseudomonadati</taxon>
        <taxon>Pseudomonadota</taxon>
        <taxon>Alphaproteobacteria</taxon>
        <taxon>Rhodospirillales</taxon>
        <taxon>Azospirillaceae</taxon>
        <taxon>Skermanella</taxon>
    </lineage>
</organism>
<dbReference type="OrthoDB" id="9799894at2"/>
<dbReference type="Pfam" id="PF06676">
    <property type="entry name" value="DUF1178"/>
    <property type="match status" value="1"/>
</dbReference>
<evidence type="ECO:0000313" key="1">
    <source>
        <dbReference type="EMBL" id="GEO40408.1"/>
    </source>
</evidence>
<sequence>MILFDLKCGEGHVFEAWFRNGGAYDAQAAANEIACPLCGDSRIAKAPMAPRIGKSRQDVEKTETAALRRAEVMRELVELRRKVEEKCDYVGDRFAEEARRIHYGEIDRRDIYGEATETETTELKEEGIVVERIPWVPTTNS</sequence>
<dbReference type="InterPro" id="IPR009562">
    <property type="entry name" value="DUF1178"/>
</dbReference>
<gene>
    <name evidence="1" type="ORF">SAE02_45560</name>
</gene>
<evidence type="ECO:0000313" key="2">
    <source>
        <dbReference type="Proteomes" id="UP000321523"/>
    </source>
</evidence>
<accession>A0A512DVB7</accession>
<dbReference type="EMBL" id="BJYZ01000021">
    <property type="protein sequence ID" value="GEO40408.1"/>
    <property type="molecule type" value="Genomic_DNA"/>
</dbReference>
<keyword evidence="2" id="KW-1185">Reference proteome</keyword>
<dbReference type="Proteomes" id="UP000321523">
    <property type="component" value="Unassembled WGS sequence"/>
</dbReference>
<dbReference type="PIRSF" id="PIRSF032131">
    <property type="entry name" value="UCP032131"/>
    <property type="match status" value="1"/>
</dbReference>
<dbReference type="AlphaFoldDB" id="A0A512DVB7"/>
<dbReference type="RefSeq" id="WP_044429946.1">
    <property type="nucleotide sequence ID" value="NZ_BJYZ01000021.1"/>
</dbReference>
<proteinExistence type="predicted"/>
<reference evidence="1 2" key="1">
    <citation type="submission" date="2019-07" db="EMBL/GenBank/DDBJ databases">
        <title>Whole genome shotgun sequence of Skermanella aerolata NBRC 106429.</title>
        <authorList>
            <person name="Hosoyama A."/>
            <person name="Uohara A."/>
            <person name="Ohji S."/>
            <person name="Ichikawa N."/>
        </authorList>
    </citation>
    <scope>NUCLEOTIDE SEQUENCE [LARGE SCALE GENOMIC DNA]</scope>
    <source>
        <strain evidence="1 2">NBRC 106429</strain>
    </source>
</reference>